<organism evidence="2">
    <name type="scientific">marine sediment metagenome</name>
    <dbReference type="NCBI Taxonomy" id="412755"/>
    <lineage>
        <taxon>unclassified sequences</taxon>
        <taxon>metagenomes</taxon>
        <taxon>ecological metagenomes</taxon>
    </lineage>
</organism>
<comment type="caution">
    <text evidence="2">The sequence shown here is derived from an EMBL/GenBank/DDBJ whole genome shotgun (WGS) entry which is preliminary data.</text>
</comment>
<evidence type="ECO:0000313" key="2">
    <source>
        <dbReference type="EMBL" id="KKN56582.1"/>
    </source>
</evidence>
<protein>
    <recommendedName>
        <fullName evidence="1">Haem-binding domain-containing protein</fullName>
    </recommendedName>
</protein>
<name>A0A0F9S2W9_9ZZZZ</name>
<dbReference type="AlphaFoldDB" id="A0A0F9S2W9"/>
<dbReference type="Pfam" id="PF14376">
    <property type="entry name" value="Haem_bd"/>
    <property type="match status" value="1"/>
</dbReference>
<dbReference type="InterPro" id="IPR025992">
    <property type="entry name" value="Haem-bd"/>
</dbReference>
<proteinExistence type="predicted"/>
<accession>A0A0F9S2W9</accession>
<dbReference type="EMBL" id="LAZR01000838">
    <property type="protein sequence ID" value="KKN56582.1"/>
    <property type="molecule type" value="Genomic_DNA"/>
</dbReference>
<gene>
    <name evidence="2" type="ORF">LCGC14_0570940</name>
</gene>
<reference evidence="2" key="1">
    <citation type="journal article" date="2015" name="Nature">
        <title>Complex archaea that bridge the gap between prokaryotes and eukaryotes.</title>
        <authorList>
            <person name="Spang A."/>
            <person name="Saw J.H."/>
            <person name="Jorgensen S.L."/>
            <person name="Zaremba-Niedzwiedzka K."/>
            <person name="Martijn J."/>
            <person name="Lind A.E."/>
            <person name="van Eijk R."/>
            <person name="Schleper C."/>
            <person name="Guy L."/>
            <person name="Ettema T.J."/>
        </authorList>
    </citation>
    <scope>NUCLEOTIDE SEQUENCE</scope>
</reference>
<evidence type="ECO:0000259" key="1">
    <source>
        <dbReference type="SMART" id="SM01235"/>
    </source>
</evidence>
<feature type="domain" description="Haem-binding" evidence="1">
    <location>
        <begin position="10"/>
        <end position="146"/>
    </location>
</feature>
<dbReference type="SMART" id="SM01235">
    <property type="entry name" value="Haem_bd"/>
    <property type="match status" value="1"/>
</dbReference>
<sequence>MLKKILIGLGIVLISIQFIRPEKNDSNDLTYAISKKYQVPEDVNHLLQVSCNDCHSNKTEYPWYANVQPVAWWLNEHVVDGKRHLNFSEFTKMPIAIQNHKFEETIEMVEEKEMPLVDYTYLGLHPEADLSEDQRKKIMDWAENQMAFLKNNYPADSLVMPKRKGPPPAK</sequence>